<organism evidence="3 4">
    <name type="scientific">Trinickia violacea</name>
    <dbReference type="NCBI Taxonomy" id="2571746"/>
    <lineage>
        <taxon>Bacteria</taxon>
        <taxon>Pseudomonadati</taxon>
        <taxon>Pseudomonadota</taxon>
        <taxon>Betaproteobacteria</taxon>
        <taxon>Burkholderiales</taxon>
        <taxon>Burkholderiaceae</taxon>
        <taxon>Trinickia</taxon>
    </lineage>
</organism>
<evidence type="ECO:0000313" key="3">
    <source>
        <dbReference type="EMBL" id="QCP50887.1"/>
    </source>
</evidence>
<dbReference type="Gene3D" id="3.30.1340.30">
    <property type="match status" value="1"/>
</dbReference>
<feature type="signal peptide" evidence="1">
    <location>
        <begin position="1"/>
        <end position="26"/>
    </location>
</feature>
<evidence type="ECO:0000259" key="2">
    <source>
        <dbReference type="PROSITE" id="PS50914"/>
    </source>
</evidence>
<dbReference type="EMBL" id="CP040077">
    <property type="protein sequence ID" value="QCP50887.1"/>
    <property type="molecule type" value="Genomic_DNA"/>
</dbReference>
<feature type="chain" id="PRO_5020637242" evidence="1">
    <location>
        <begin position="27"/>
        <end position="119"/>
    </location>
</feature>
<gene>
    <name evidence="3" type="ORF">FAZ95_18080</name>
</gene>
<feature type="domain" description="BON" evidence="2">
    <location>
        <begin position="50"/>
        <end position="118"/>
    </location>
</feature>
<evidence type="ECO:0000256" key="1">
    <source>
        <dbReference type="SAM" id="SignalP"/>
    </source>
</evidence>
<dbReference type="InterPro" id="IPR051686">
    <property type="entry name" value="Lipoprotein_DolP"/>
</dbReference>
<protein>
    <submittedName>
        <fullName evidence="3">BON domain-containing protein</fullName>
    </submittedName>
</protein>
<keyword evidence="1" id="KW-0732">Signal</keyword>
<dbReference type="AlphaFoldDB" id="A0A4P8IS61"/>
<accession>A0A4P8IS61</accession>
<reference evidence="3 4" key="1">
    <citation type="submission" date="2019-05" db="EMBL/GenBank/DDBJ databases">
        <title>Burkholderia sp. DHOD12, isolated from subtropical forest soil.</title>
        <authorList>
            <person name="Gao Z.-H."/>
            <person name="Qiu L.-H."/>
        </authorList>
    </citation>
    <scope>NUCLEOTIDE SEQUENCE [LARGE SCALE GENOMIC DNA]</scope>
    <source>
        <strain evidence="3 4">DHOD12</strain>
    </source>
</reference>
<dbReference type="PROSITE" id="PS50914">
    <property type="entry name" value="BON"/>
    <property type="match status" value="1"/>
</dbReference>
<dbReference type="PANTHER" id="PTHR34606">
    <property type="entry name" value="BON DOMAIN-CONTAINING PROTEIN"/>
    <property type="match status" value="1"/>
</dbReference>
<evidence type="ECO:0000313" key="4">
    <source>
        <dbReference type="Proteomes" id="UP000298656"/>
    </source>
</evidence>
<dbReference type="InterPro" id="IPR007055">
    <property type="entry name" value="BON_dom"/>
</dbReference>
<dbReference type="PANTHER" id="PTHR34606:SF15">
    <property type="entry name" value="BON DOMAIN-CONTAINING PROTEIN"/>
    <property type="match status" value="1"/>
</dbReference>
<dbReference type="RefSeq" id="WP_137333697.1">
    <property type="nucleotide sequence ID" value="NZ_CP040077.1"/>
</dbReference>
<name>A0A4P8IS61_9BURK</name>
<dbReference type="OrthoDB" id="9132396at2"/>
<dbReference type="PROSITE" id="PS51257">
    <property type="entry name" value="PROKAR_LIPOPROTEIN"/>
    <property type="match status" value="1"/>
</dbReference>
<dbReference type="KEGG" id="tvl:FAZ95_18080"/>
<dbReference type="Proteomes" id="UP000298656">
    <property type="component" value="Chromosome 1"/>
</dbReference>
<keyword evidence="4" id="KW-1185">Reference proteome</keyword>
<dbReference type="Pfam" id="PF04972">
    <property type="entry name" value="BON"/>
    <property type="match status" value="1"/>
</dbReference>
<proteinExistence type="predicted"/>
<sequence length="119" mass="11836">MKAVNYLKALGGVACVVLACSAYAQASDTSAAATAPATASAPAAKAVKKANRQLGYTVRKALAKAQGLDVSNISVRARGGAVTLTGTVPDQGQIDTAGDTAKGVKGVTSVTNKLSVMQQ</sequence>